<keyword evidence="2" id="KW-1185">Reference proteome</keyword>
<dbReference type="EMBL" id="JBAMMX010000016">
    <property type="protein sequence ID" value="KAK6924970.1"/>
    <property type="molecule type" value="Genomic_DNA"/>
</dbReference>
<dbReference type="PANTHER" id="PTHR37181">
    <property type="entry name" value="F6A14.6 PROTEIN"/>
    <property type="match status" value="1"/>
</dbReference>
<reference evidence="1 2" key="1">
    <citation type="submission" date="2023-12" db="EMBL/GenBank/DDBJ databases">
        <title>A high-quality genome assembly for Dillenia turbinata (Dilleniales).</title>
        <authorList>
            <person name="Chanderbali A."/>
        </authorList>
    </citation>
    <scope>NUCLEOTIDE SEQUENCE [LARGE SCALE GENOMIC DNA]</scope>
    <source>
        <strain evidence="1">LSX21</strain>
        <tissue evidence="1">Leaf</tissue>
    </source>
</reference>
<accession>A0AAN8UZT6</accession>
<organism evidence="1 2">
    <name type="scientific">Dillenia turbinata</name>
    <dbReference type="NCBI Taxonomy" id="194707"/>
    <lineage>
        <taxon>Eukaryota</taxon>
        <taxon>Viridiplantae</taxon>
        <taxon>Streptophyta</taxon>
        <taxon>Embryophyta</taxon>
        <taxon>Tracheophyta</taxon>
        <taxon>Spermatophyta</taxon>
        <taxon>Magnoliopsida</taxon>
        <taxon>eudicotyledons</taxon>
        <taxon>Gunneridae</taxon>
        <taxon>Pentapetalae</taxon>
        <taxon>Dilleniales</taxon>
        <taxon>Dilleniaceae</taxon>
        <taxon>Dillenia</taxon>
    </lineage>
</organism>
<evidence type="ECO:0000313" key="1">
    <source>
        <dbReference type="EMBL" id="KAK6924970.1"/>
    </source>
</evidence>
<evidence type="ECO:0000313" key="2">
    <source>
        <dbReference type="Proteomes" id="UP001370490"/>
    </source>
</evidence>
<sequence>MTLLELITKASATPQTLTQHSYPTILNSNDSLLSLKPESDDIDSTSLVTKVGEFNLSSLDTEIIALNCTLFRKLKKKLKNPNFDKDEFFEILTSFLAKIGGKVGVSVVKSENENGSEYISQLVEKLGFCIGKDVLGLVLDACVDLEIWGLLKTVIVNKLVDYAYASKLLSSLVEKKRSDLICLCVKHFLDIRALDIYMILGYFLSPPKGAFSTMDVVREEWEKQSGSIKGKKLQLAKDASILLMMAHDGFTVSELCLHYLIASPNFDEVIWSAPIIRLNGKQMMGLIKYLGKWLNKFERFPEACPCPASKTLGLEACDWVPSLERIVNCLGLVLDEHFPSLVLYPEFRHRLLSIEPVVGSLALEGRLCCSLTSLLENLQTDDK</sequence>
<feature type="non-terminal residue" evidence="1">
    <location>
        <position position="383"/>
    </location>
</feature>
<gene>
    <name evidence="1" type="ORF">RJ641_009296</name>
</gene>
<name>A0AAN8UZT6_9MAGN</name>
<protein>
    <submittedName>
        <fullName evidence="1">Uncharacterized protein</fullName>
    </submittedName>
</protein>
<proteinExistence type="predicted"/>
<comment type="caution">
    <text evidence="1">The sequence shown here is derived from an EMBL/GenBank/DDBJ whole genome shotgun (WGS) entry which is preliminary data.</text>
</comment>
<dbReference type="AlphaFoldDB" id="A0AAN8UZT6"/>
<dbReference type="PANTHER" id="PTHR37181:SF1">
    <property type="entry name" value="F6A14.6 PROTEIN"/>
    <property type="match status" value="1"/>
</dbReference>
<dbReference type="Proteomes" id="UP001370490">
    <property type="component" value="Unassembled WGS sequence"/>
</dbReference>